<gene>
    <name evidence="2" type="primary">Necator_chrII.g5415</name>
    <name evidence="2" type="ORF">RB195_017622</name>
</gene>
<dbReference type="Proteomes" id="UP001303046">
    <property type="component" value="Unassembled WGS sequence"/>
</dbReference>
<evidence type="ECO:0000313" key="2">
    <source>
        <dbReference type="EMBL" id="KAK6733962.1"/>
    </source>
</evidence>
<evidence type="ECO:0000313" key="3">
    <source>
        <dbReference type="Proteomes" id="UP001303046"/>
    </source>
</evidence>
<feature type="region of interest" description="Disordered" evidence="1">
    <location>
        <begin position="42"/>
        <end position="66"/>
    </location>
</feature>
<evidence type="ECO:0000256" key="1">
    <source>
        <dbReference type="SAM" id="MobiDB-lite"/>
    </source>
</evidence>
<name>A0ABR1C8E3_NECAM</name>
<dbReference type="EMBL" id="JAVFWL010000002">
    <property type="protein sequence ID" value="KAK6733962.1"/>
    <property type="molecule type" value="Genomic_DNA"/>
</dbReference>
<evidence type="ECO:0008006" key="4">
    <source>
        <dbReference type="Google" id="ProtNLM"/>
    </source>
</evidence>
<protein>
    <recommendedName>
        <fullName evidence="4">Ammonium transporter AmtB-like domain-containing protein</fullName>
    </recommendedName>
</protein>
<organism evidence="2 3">
    <name type="scientific">Necator americanus</name>
    <name type="common">Human hookworm</name>
    <dbReference type="NCBI Taxonomy" id="51031"/>
    <lineage>
        <taxon>Eukaryota</taxon>
        <taxon>Metazoa</taxon>
        <taxon>Ecdysozoa</taxon>
        <taxon>Nematoda</taxon>
        <taxon>Chromadorea</taxon>
        <taxon>Rhabditida</taxon>
        <taxon>Rhabditina</taxon>
        <taxon>Rhabditomorpha</taxon>
        <taxon>Strongyloidea</taxon>
        <taxon>Ancylostomatidae</taxon>
        <taxon>Bunostominae</taxon>
        <taxon>Necator</taxon>
    </lineage>
</organism>
<keyword evidence="3" id="KW-1185">Reference proteome</keyword>
<sequence length="66" mass="6961">MAKQLQQPGFLLDTLIAATLHAFFGVASASAFELTRSSRQLGTSGDTHYMHGDGTTSSEPLGSPLH</sequence>
<accession>A0ABR1C8E3</accession>
<proteinExistence type="predicted"/>
<reference evidence="2 3" key="1">
    <citation type="submission" date="2023-08" db="EMBL/GenBank/DDBJ databases">
        <title>A Necator americanus chromosomal reference genome.</title>
        <authorList>
            <person name="Ilik V."/>
            <person name="Petrzelkova K.J."/>
            <person name="Pardy F."/>
            <person name="Fuh T."/>
            <person name="Niatou-Singa F.S."/>
            <person name="Gouil Q."/>
            <person name="Baker L."/>
            <person name="Ritchie M.E."/>
            <person name="Jex A.R."/>
            <person name="Gazzola D."/>
            <person name="Li H."/>
            <person name="Toshio Fujiwara R."/>
            <person name="Zhan B."/>
            <person name="Aroian R.V."/>
            <person name="Pafco B."/>
            <person name="Schwarz E.M."/>
        </authorList>
    </citation>
    <scope>NUCLEOTIDE SEQUENCE [LARGE SCALE GENOMIC DNA]</scope>
    <source>
        <strain evidence="2 3">Aroian</strain>
        <tissue evidence="2">Whole animal</tissue>
    </source>
</reference>
<comment type="caution">
    <text evidence="2">The sequence shown here is derived from an EMBL/GenBank/DDBJ whole genome shotgun (WGS) entry which is preliminary data.</text>
</comment>